<accession>D6SRG3</accession>
<dbReference type="PANTHER" id="PTHR43185:SF1">
    <property type="entry name" value="FE(2+) TRANSPORTER FEOB"/>
    <property type="match status" value="1"/>
</dbReference>
<dbReference type="eggNOG" id="COG0370">
    <property type="taxonomic scope" value="Bacteria"/>
</dbReference>
<dbReference type="PROSITE" id="PS51257">
    <property type="entry name" value="PROKAR_LIPOPROTEIN"/>
    <property type="match status" value="1"/>
</dbReference>
<feature type="transmembrane region" description="Helical" evidence="1">
    <location>
        <begin position="347"/>
        <end position="369"/>
    </location>
</feature>
<dbReference type="InterPro" id="IPR006073">
    <property type="entry name" value="GTP-bd"/>
</dbReference>
<dbReference type="OrthoDB" id="9809127at2"/>
<feature type="transmembrane region" description="Helical" evidence="1">
    <location>
        <begin position="273"/>
        <end position="296"/>
    </location>
</feature>
<gene>
    <name evidence="3" type="ORF">Dthio_PD0605</name>
</gene>
<dbReference type="PROSITE" id="PS51711">
    <property type="entry name" value="G_FEOB"/>
    <property type="match status" value="1"/>
</dbReference>
<feature type="transmembrane region" description="Helical" evidence="1">
    <location>
        <begin position="308"/>
        <end position="327"/>
    </location>
</feature>
<feature type="transmembrane region" description="Helical" evidence="1">
    <location>
        <begin position="467"/>
        <end position="486"/>
    </location>
</feature>
<dbReference type="InterPro" id="IPR050860">
    <property type="entry name" value="FeoB_GTPase"/>
</dbReference>
<evidence type="ECO:0000313" key="4">
    <source>
        <dbReference type="Proteomes" id="UP000005496"/>
    </source>
</evidence>
<organism evidence="3 4">
    <name type="scientific">Desulfonatronospira thiodismutans ASO3-1</name>
    <dbReference type="NCBI Taxonomy" id="555779"/>
    <lineage>
        <taxon>Bacteria</taxon>
        <taxon>Pseudomonadati</taxon>
        <taxon>Thermodesulfobacteriota</taxon>
        <taxon>Desulfovibrionia</taxon>
        <taxon>Desulfovibrionales</taxon>
        <taxon>Desulfonatronovibrionaceae</taxon>
        <taxon>Desulfonatronospira</taxon>
    </lineage>
</organism>
<dbReference type="Gene3D" id="3.40.50.300">
    <property type="entry name" value="P-loop containing nucleotide triphosphate hydrolases"/>
    <property type="match status" value="1"/>
</dbReference>
<dbReference type="SUPFAM" id="SSF52540">
    <property type="entry name" value="P-loop containing nucleoside triphosphate hydrolases"/>
    <property type="match status" value="1"/>
</dbReference>
<feature type="transmembrane region" description="Helical" evidence="1">
    <location>
        <begin position="538"/>
        <end position="561"/>
    </location>
</feature>
<dbReference type="EMBL" id="ACJN02000003">
    <property type="protein sequence ID" value="EFI33279.1"/>
    <property type="molecule type" value="Genomic_DNA"/>
</dbReference>
<dbReference type="AlphaFoldDB" id="D6SRG3"/>
<dbReference type="PRINTS" id="PR00326">
    <property type="entry name" value="GTP1OBG"/>
</dbReference>
<comment type="caution">
    <text evidence="3">The sequence shown here is derived from an EMBL/GenBank/DDBJ whole genome shotgun (WGS) entry which is preliminary data.</text>
</comment>
<dbReference type="InterPro" id="IPR027417">
    <property type="entry name" value="P-loop_NTPase"/>
</dbReference>
<dbReference type="Proteomes" id="UP000005496">
    <property type="component" value="Unassembled WGS sequence"/>
</dbReference>
<dbReference type="Pfam" id="PF02421">
    <property type="entry name" value="FeoB_N"/>
    <property type="match status" value="2"/>
</dbReference>
<dbReference type="GO" id="GO:0005525">
    <property type="term" value="F:GTP binding"/>
    <property type="evidence" value="ECO:0007669"/>
    <property type="project" value="InterPro"/>
</dbReference>
<feature type="transmembrane region" description="Helical" evidence="1">
    <location>
        <begin position="411"/>
        <end position="430"/>
    </location>
</feature>
<reference evidence="3" key="1">
    <citation type="submission" date="2010-05" db="EMBL/GenBank/DDBJ databases">
        <title>The draft genome of Desulfonatronospira thiodismutans ASO3-1.</title>
        <authorList>
            <consortium name="US DOE Joint Genome Institute (JGI-PGF)"/>
            <person name="Lucas S."/>
            <person name="Copeland A."/>
            <person name="Lapidus A."/>
            <person name="Cheng J.-F."/>
            <person name="Bruce D."/>
            <person name="Goodwin L."/>
            <person name="Pitluck S."/>
            <person name="Chertkov O."/>
            <person name="Brettin T."/>
            <person name="Detter J.C."/>
            <person name="Han C."/>
            <person name="Land M.L."/>
            <person name="Hauser L."/>
            <person name="Kyrpides N."/>
            <person name="Mikhailova N."/>
            <person name="Muyzer G."/>
            <person name="Woyke T."/>
        </authorList>
    </citation>
    <scope>NUCLEOTIDE SEQUENCE [LARGE SCALE GENOMIC DNA]</scope>
    <source>
        <strain evidence="3">ASO3-1</strain>
    </source>
</reference>
<dbReference type="GO" id="GO:0015093">
    <property type="term" value="F:ferrous iron transmembrane transporter activity"/>
    <property type="evidence" value="ECO:0007669"/>
    <property type="project" value="TreeGrafter"/>
</dbReference>
<evidence type="ECO:0000256" key="1">
    <source>
        <dbReference type="SAM" id="Phobius"/>
    </source>
</evidence>
<dbReference type="Pfam" id="PF07670">
    <property type="entry name" value="Gate"/>
    <property type="match status" value="2"/>
</dbReference>
<sequence>MSKAHVLLMGPPNVGKSVIFNHLTGLSVSCANYAGTTVEFVAGKAGINDRDVVLVDVPGTYTLNATNQAEQVAVDMLRGQHKPGTQSTCSHCREESDVCAEDLGSAPSAVICVVDANNLESSLYLLFQVLSFGLPTVVALNRVDLARDKNIHIDWEGLSRRLGVPIVPMVAVEKQGFQELKNEIRNSLDRPFEPRLDWSQDKHWSIAEKLSREVTTGRPSQNSSRRRRWGEKLVQPWPGLPLAIIILAIAFALIIGIGMQLRQLILLPFFRDLVIPQIVAVVQAFVPPGTIQNIMVGEYGFLVKGIEWPFALVMPYVLSFYGVMAALEDSGYLPRLGVLLDGLLNRIGLQGSSIIPLLLGYGCGIPGILATRALATGKERLIIATMICMAVPCISQTGAFIAMLAERSVSVVVAVFGLSFLALILAGLIMDKALKGPRPLTIMEIPELLPPRRDVLAKKIWIRFKRYVTDGALPMVVAVGIASVLYETGIMAAAGRFMSPLVEHWLLLPQEASVPLILGIMRRELAVLPLIEMDLTTLQLFVGATVGLFYVPCIAIVAILAREFSIKTAFFMLIATSATAFIVGGIFARMEFLAWIFG</sequence>
<keyword evidence="4" id="KW-1185">Reference proteome</keyword>
<evidence type="ECO:0000313" key="3">
    <source>
        <dbReference type="EMBL" id="EFI33279.1"/>
    </source>
</evidence>
<keyword evidence="1" id="KW-0472">Membrane</keyword>
<feature type="transmembrane region" description="Helical" evidence="1">
    <location>
        <begin position="568"/>
        <end position="588"/>
    </location>
</feature>
<dbReference type="Pfam" id="PF07664">
    <property type="entry name" value="FeoB_C"/>
    <property type="match status" value="1"/>
</dbReference>
<dbReference type="PANTHER" id="PTHR43185">
    <property type="entry name" value="FERROUS IRON TRANSPORT PROTEIN B"/>
    <property type="match status" value="1"/>
</dbReference>
<keyword evidence="1" id="KW-1133">Transmembrane helix</keyword>
<dbReference type="InterPro" id="IPR030389">
    <property type="entry name" value="G_FEOB_dom"/>
</dbReference>
<feature type="transmembrane region" description="Helical" evidence="1">
    <location>
        <begin position="381"/>
        <end position="405"/>
    </location>
</feature>
<dbReference type="InterPro" id="IPR011640">
    <property type="entry name" value="Fe2_transport_prot_B_C"/>
</dbReference>
<keyword evidence="1" id="KW-0812">Transmembrane</keyword>
<feature type="transmembrane region" description="Helical" evidence="1">
    <location>
        <begin position="237"/>
        <end position="261"/>
    </location>
</feature>
<dbReference type="GO" id="GO:0005886">
    <property type="term" value="C:plasma membrane"/>
    <property type="evidence" value="ECO:0007669"/>
    <property type="project" value="TreeGrafter"/>
</dbReference>
<name>D6SRG3_9BACT</name>
<evidence type="ECO:0000259" key="2">
    <source>
        <dbReference type="PROSITE" id="PS51711"/>
    </source>
</evidence>
<proteinExistence type="predicted"/>
<dbReference type="RefSeq" id="WP_008870637.1">
    <property type="nucleotide sequence ID" value="NZ_ACJN02000003.1"/>
</dbReference>
<protein>
    <submittedName>
        <fullName evidence="3">GTP-binding protein HSR1-related protein</fullName>
    </submittedName>
</protein>
<dbReference type="InterPro" id="IPR011642">
    <property type="entry name" value="Gate_dom"/>
</dbReference>
<feature type="domain" description="FeoB-type G" evidence="2">
    <location>
        <begin position="3"/>
        <end position="190"/>
    </location>
</feature>
<dbReference type="CDD" id="cd01879">
    <property type="entry name" value="FeoB"/>
    <property type="match status" value="1"/>
</dbReference>